<proteinExistence type="predicted"/>
<keyword evidence="2" id="KW-1185">Reference proteome</keyword>
<feature type="non-terminal residue" evidence="1">
    <location>
        <position position="1"/>
    </location>
</feature>
<evidence type="ECO:0000313" key="1">
    <source>
        <dbReference type="EMBL" id="KAI9278796.1"/>
    </source>
</evidence>
<sequence length="60" mass="6822">IEKFWSKVTSGVRHEGLTKDNNLSGRIAESSLNVTPEYCQGWIRHVIQFFVRCQAGEANL</sequence>
<reference evidence="1" key="1">
    <citation type="journal article" date="2022" name="IScience">
        <title>Evolution of zygomycete secretomes and the origins of terrestrial fungal ecologies.</title>
        <authorList>
            <person name="Chang Y."/>
            <person name="Wang Y."/>
            <person name="Mondo S."/>
            <person name="Ahrendt S."/>
            <person name="Andreopoulos W."/>
            <person name="Barry K."/>
            <person name="Beard J."/>
            <person name="Benny G.L."/>
            <person name="Blankenship S."/>
            <person name="Bonito G."/>
            <person name="Cuomo C."/>
            <person name="Desiro A."/>
            <person name="Gervers K.A."/>
            <person name="Hundley H."/>
            <person name="Kuo A."/>
            <person name="LaButti K."/>
            <person name="Lang B.F."/>
            <person name="Lipzen A."/>
            <person name="O'Donnell K."/>
            <person name="Pangilinan J."/>
            <person name="Reynolds N."/>
            <person name="Sandor L."/>
            <person name="Smith M.E."/>
            <person name="Tsang A."/>
            <person name="Grigoriev I.V."/>
            <person name="Stajich J.E."/>
            <person name="Spatafora J.W."/>
        </authorList>
    </citation>
    <scope>NUCLEOTIDE SEQUENCE</scope>
    <source>
        <strain evidence="1">RSA 2281</strain>
    </source>
</reference>
<accession>A0AAD5KD86</accession>
<protein>
    <submittedName>
        <fullName evidence="1">Uncharacterized protein</fullName>
    </submittedName>
</protein>
<dbReference type="Proteomes" id="UP001209540">
    <property type="component" value="Unassembled WGS sequence"/>
</dbReference>
<name>A0AAD5KD86_9FUNG</name>
<dbReference type="EMBL" id="JAIXMP010000001">
    <property type="protein sequence ID" value="KAI9278796.1"/>
    <property type="molecule type" value="Genomic_DNA"/>
</dbReference>
<comment type="caution">
    <text evidence="1">The sequence shown here is derived from an EMBL/GenBank/DDBJ whole genome shotgun (WGS) entry which is preliminary data.</text>
</comment>
<organism evidence="1 2">
    <name type="scientific">Phascolomyces articulosus</name>
    <dbReference type="NCBI Taxonomy" id="60185"/>
    <lineage>
        <taxon>Eukaryota</taxon>
        <taxon>Fungi</taxon>
        <taxon>Fungi incertae sedis</taxon>
        <taxon>Mucoromycota</taxon>
        <taxon>Mucoromycotina</taxon>
        <taxon>Mucoromycetes</taxon>
        <taxon>Mucorales</taxon>
        <taxon>Lichtheimiaceae</taxon>
        <taxon>Phascolomyces</taxon>
    </lineage>
</organism>
<evidence type="ECO:0000313" key="2">
    <source>
        <dbReference type="Proteomes" id="UP001209540"/>
    </source>
</evidence>
<reference evidence="1" key="2">
    <citation type="submission" date="2023-02" db="EMBL/GenBank/DDBJ databases">
        <authorList>
            <consortium name="DOE Joint Genome Institute"/>
            <person name="Mondo S.J."/>
            <person name="Chang Y."/>
            <person name="Wang Y."/>
            <person name="Ahrendt S."/>
            <person name="Andreopoulos W."/>
            <person name="Barry K."/>
            <person name="Beard J."/>
            <person name="Benny G.L."/>
            <person name="Blankenship S."/>
            <person name="Bonito G."/>
            <person name="Cuomo C."/>
            <person name="Desiro A."/>
            <person name="Gervers K.A."/>
            <person name="Hundley H."/>
            <person name="Kuo A."/>
            <person name="LaButti K."/>
            <person name="Lang B.F."/>
            <person name="Lipzen A."/>
            <person name="O'Donnell K."/>
            <person name="Pangilinan J."/>
            <person name="Reynolds N."/>
            <person name="Sandor L."/>
            <person name="Smith M.W."/>
            <person name="Tsang A."/>
            <person name="Grigoriev I.V."/>
            <person name="Stajich J.E."/>
            <person name="Spatafora J.W."/>
        </authorList>
    </citation>
    <scope>NUCLEOTIDE SEQUENCE</scope>
    <source>
        <strain evidence="1">RSA 2281</strain>
    </source>
</reference>
<gene>
    <name evidence="1" type="ORF">BDA99DRAFT_428836</name>
</gene>
<dbReference type="AlphaFoldDB" id="A0AAD5KD86"/>